<evidence type="ECO:0008006" key="2">
    <source>
        <dbReference type="Google" id="ProtNLM"/>
    </source>
</evidence>
<accession>A0A0F9SUJ6</accession>
<dbReference type="EMBL" id="LAZR01001695">
    <property type="protein sequence ID" value="KKN40611.1"/>
    <property type="molecule type" value="Genomic_DNA"/>
</dbReference>
<organism evidence="1">
    <name type="scientific">marine sediment metagenome</name>
    <dbReference type="NCBI Taxonomy" id="412755"/>
    <lineage>
        <taxon>unclassified sequences</taxon>
        <taxon>metagenomes</taxon>
        <taxon>ecological metagenomes</taxon>
    </lineage>
</organism>
<sequence>MALHDNFADLAERLINKNGRAVTVKTVVPAPVDPATPWKTDGTATTTTVSAKAVFLDPEGATTFEELMVKISQGLSVEDRTSIEKAETNAWIPAKSVPNGISIEDTLIDGSTEWAISSVKLIQPGPTAIVYILGISR</sequence>
<gene>
    <name evidence="1" type="ORF">LCGC14_0731730</name>
</gene>
<protein>
    <recommendedName>
        <fullName evidence="2">Virion structural protein</fullName>
    </recommendedName>
</protein>
<name>A0A0F9SUJ6_9ZZZZ</name>
<proteinExistence type="predicted"/>
<reference evidence="1" key="1">
    <citation type="journal article" date="2015" name="Nature">
        <title>Complex archaea that bridge the gap between prokaryotes and eukaryotes.</title>
        <authorList>
            <person name="Spang A."/>
            <person name="Saw J.H."/>
            <person name="Jorgensen S.L."/>
            <person name="Zaremba-Niedzwiedzka K."/>
            <person name="Martijn J."/>
            <person name="Lind A.E."/>
            <person name="van Eijk R."/>
            <person name="Schleper C."/>
            <person name="Guy L."/>
            <person name="Ettema T.J."/>
        </authorList>
    </citation>
    <scope>NUCLEOTIDE SEQUENCE</scope>
</reference>
<dbReference type="AlphaFoldDB" id="A0A0F9SUJ6"/>
<evidence type="ECO:0000313" key="1">
    <source>
        <dbReference type="EMBL" id="KKN40611.1"/>
    </source>
</evidence>
<comment type="caution">
    <text evidence="1">The sequence shown here is derived from an EMBL/GenBank/DDBJ whole genome shotgun (WGS) entry which is preliminary data.</text>
</comment>